<dbReference type="GO" id="GO:0006826">
    <property type="term" value="P:iron ion transport"/>
    <property type="evidence" value="ECO:0007669"/>
    <property type="project" value="UniProtKB-KW"/>
</dbReference>
<name>A0A7T4UQD4_9GAMM</name>
<keyword evidence="9 11" id="KW-0472">Membrane</keyword>
<feature type="chain" id="PRO_5032981909" evidence="13">
    <location>
        <begin position="23"/>
        <end position="827"/>
    </location>
</feature>
<evidence type="ECO:0000256" key="1">
    <source>
        <dbReference type="ARBA" id="ARBA00004571"/>
    </source>
</evidence>
<dbReference type="SUPFAM" id="SSF56935">
    <property type="entry name" value="Porins"/>
    <property type="match status" value="1"/>
</dbReference>
<dbReference type="PROSITE" id="PS52016">
    <property type="entry name" value="TONB_DEPENDENT_REC_3"/>
    <property type="match status" value="1"/>
</dbReference>
<evidence type="ECO:0000256" key="5">
    <source>
        <dbReference type="ARBA" id="ARBA00022692"/>
    </source>
</evidence>
<keyword evidence="10 11" id="KW-0998">Cell outer membrane</keyword>
<evidence type="ECO:0000256" key="6">
    <source>
        <dbReference type="ARBA" id="ARBA00023004"/>
    </source>
</evidence>
<dbReference type="InterPro" id="IPR012910">
    <property type="entry name" value="Plug_dom"/>
</dbReference>
<comment type="subcellular location">
    <subcellularLocation>
        <location evidence="1 11">Cell outer membrane</location>
        <topology evidence="1 11">Multi-pass membrane protein</topology>
    </subcellularLocation>
</comment>
<organism evidence="16 17">
    <name type="scientific">Spongiibacter nanhainus</name>
    <dbReference type="NCBI Taxonomy" id="2794344"/>
    <lineage>
        <taxon>Bacteria</taxon>
        <taxon>Pseudomonadati</taxon>
        <taxon>Pseudomonadota</taxon>
        <taxon>Gammaproteobacteria</taxon>
        <taxon>Cellvibrionales</taxon>
        <taxon>Spongiibacteraceae</taxon>
        <taxon>Spongiibacter</taxon>
    </lineage>
</organism>
<evidence type="ECO:0000256" key="10">
    <source>
        <dbReference type="ARBA" id="ARBA00023237"/>
    </source>
</evidence>
<dbReference type="AlphaFoldDB" id="A0A7T4UQD4"/>
<dbReference type="InterPro" id="IPR036942">
    <property type="entry name" value="Beta-barrel_TonB_sf"/>
</dbReference>
<evidence type="ECO:0000256" key="13">
    <source>
        <dbReference type="SAM" id="SignalP"/>
    </source>
</evidence>
<keyword evidence="16" id="KW-0675">Receptor</keyword>
<keyword evidence="2 11" id="KW-0813">Transport</keyword>
<evidence type="ECO:0000256" key="3">
    <source>
        <dbReference type="ARBA" id="ARBA00022452"/>
    </source>
</evidence>
<keyword evidence="5 11" id="KW-0812">Transmembrane</keyword>
<evidence type="ECO:0000256" key="2">
    <source>
        <dbReference type="ARBA" id="ARBA00022448"/>
    </source>
</evidence>
<dbReference type="Proteomes" id="UP000596063">
    <property type="component" value="Chromosome"/>
</dbReference>
<keyword evidence="13" id="KW-0732">Signal</keyword>
<evidence type="ECO:0000256" key="11">
    <source>
        <dbReference type="PROSITE-ProRule" id="PRU01360"/>
    </source>
</evidence>
<evidence type="ECO:0000259" key="15">
    <source>
        <dbReference type="Pfam" id="PF07715"/>
    </source>
</evidence>
<proteinExistence type="inferred from homology"/>
<evidence type="ECO:0000256" key="7">
    <source>
        <dbReference type="ARBA" id="ARBA00023065"/>
    </source>
</evidence>
<keyword evidence="6" id="KW-0408">Iron</keyword>
<dbReference type="InterPro" id="IPR000531">
    <property type="entry name" value="Beta-barrel_TonB"/>
</dbReference>
<feature type="domain" description="TonB-dependent receptor plug" evidence="15">
    <location>
        <begin position="47"/>
        <end position="154"/>
    </location>
</feature>
<feature type="domain" description="TonB-dependent receptor-like beta-barrel" evidence="14">
    <location>
        <begin position="297"/>
        <end position="790"/>
    </location>
</feature>
<keyword evidence="3 11" id="KW-1134">Transmembrane beta strand</keyword>
<evidence type="ECO:0000256" key="9">
    <source>
        <dbReference type="ARBA" id="ARBA00023136"/>
    </source>
</evidence>
<reference evidence="16 17" key="1">
    <citation type="submission" date="2020-12" db="EMBL/GenBank/DDBJ databases">
        <authorList>
            <person name="Shan Y."/>
        </authorList>
    </citation>
    <scope>NUCLEOTIDE SEQUENCE [LARGE SCALE GENOMIC DNA]</scope>
    <source>
        <strain evidence="17">csc3.9</strain>
    </source>
</reference>
<dbReference type="RefSeq" id="WP_198570067.1">
    <property type="nucleotide sequence ID" value="NZ_CP066167.1"/>
</dbReference>
<keyword evidence="17" id="KW-1185">Reference proteome</keyword>
<dbReference type="PANTHER" id="PTHR32552">
    <property type="entry name" value="FERRICHROME IRON RECEPTOR-RELATED"/>
    <property type="match status" value="1"/>
</dbReference>
<feature type="signal peptide" evidence="13">
    <location>
        <begin position="1"/>
        <end position="22"/>
    </location>
</feature>
<evidence type="ECO:0000313" key="17">
    <source>
        <dbReference type="Proteomes" id="UP000596063"/>
    </source>
</evidence>
<dbReference type="KEGG" id="snan:I6N98_01480"/>
<evidence type="ECO:0000259" key="14">
    <source>
        <dbReference type="Pfam" id="PF00593"/>
    </source>
</evidence>
<dbReference type="Pfam" id="PF07715">
    <property type="entry name" value="Plug"/>
    <property type="match status" value="1"/>
</dbReference>
<dbReference type="GO" id="GO:0009279">
    <property type="term" value="C:cell outer membrane"/>
    <property type="evidence" value="ECO:0007669"/>
    <property type="project" value="UniProtKB-SubCell"/>
</dbReference>
<protein>
    <submittedName>
        <fullName evidence="16">TonB-dependent receptor</fullName>
    </submittedName>
</protein>
<evidence type="ECO:0000313" key="16">
    <source>
        <dbReference type="EMBL" id="QQD18576.1"/>
    </source>
</evidence>
<keyword evidence="7" id="KW-0406">Ion transport</keyword>
<keyword evidence="8 12" id="KW-0798">TonB box</keyword>
<dbReference type="Gene3D" id="2.40.170.20">
    <property type="entry name" value="TonB-dependent receptor, beta-barrel domain"/>
    <property type="match status" value="1"/>
</dbReference>
<evidence type="ECO:0000256" key="8">
    <source>
        <dbReference type="ARBA" id="ARBA00023077"/>
    </source>
</evidence>
<accession>A0A7T4UQD4</accession>
<keyword evidence="4" id="KW-0410">Iron transport</keyword>
<evidence type="ECO:0000256" key="4">
    <source>
        <dbReference type="ARBA" id="ARBA00022496"/>
    </source>
</evidence>
<comment type="similarity">
    <text evidence="11 12">Belongs to the TonB-dependent receptor family.</text>
</comment>
<dbReference type="PANTHER" id="PTHR32552:SF81">
    <property type="entry name" value="TONB-DEPENDENT OUTER MEMBRANE RECEPTOR"/>
    <property type="match status" value="1"/>
</dbReference>
<sequence length="827" mass="91452">MKKITLLTSIVTFIALPNLSVAQEEAPKRVAQLEEVVVTARKRSESQQDVPVAVTAISSEQMAANNIATIADVAKIAPSLDQREGRKQGGFSIRGVGQVRINEVQADPGVAVYMDGIFLARNDSQLLDTVAIENVQVLRGPQGTLFGKNSVGGAIIVTTKDPAEETMLSFSSKLDTLGQRNATISLDLPLIEDRLLSKFTFGSVKSDGYAEDLDTGAHMGDDDRLMAALQLYWRISDNMSMKSLAYFNDQDENIPPHYCQQITLNGALSYARAPGRPEAYHEACSNAERLIGQEKVQTENYGNEFVSQDALFGNTLTWDFESGTLKSITSYVLKGDNFSDFDFDATDLLAIRNTAHVRNQLKEQGVYSDEGSRYTLGQELQYSGLALQDRLTYTVGLFASWESLDRQLEGQSSTREGWVGFESLPGLPNINMLCGLLPEDCLYVRGVNNTALSSYDNTSYAAFSQVIYDITPTLHLTAGLRYSYEQREIRVEQFEAEAVPPVAGIVPLPPGTPITVMTETMFNNLEGMDIQLSRGEIQRSEIDFERLSPMISLSWDASEHFQWNNVDALMIYGSVSEGFKSGGFNVLSTGIDSFDPEFVVSSEIGFKLDALQRSMRLNMALYNSDYKDIQVVVADIPSLGAPEIFTNNAGLARMRGVEAELMWLLSHNWVINASGNFIDAEFLEYDDTVNDPVTGTPGPVDRSDEPFPFIPEFVYNLSVNYSREFSFGLLDFVLSRNTRSEQFIGGDAMAGLPQFRDDATIKGFSTWSARASWIPRDNRDIRVSIYGNNITNKEYVATGSAVYSGFGTNSITMGKEAHFGLDFKYGF</sequence>
<evidence type="ECO:0000256" key="12">
    <source>
        <dbReference type="RuleBase" id="RU003357"/>
    </source>
</evidence>
<dbReference type="InterPro" id="IPR039426">
    <property type="entry name" value="TonB-dep_rcpt-like"/>
</dbReference>
<dbReference type="EMBL" id="CP066167">
    <property type="protein sequence ID" value="QQD18576.1"/>
    <property type="molecule type" value="Genomic_DNA"/>
</dbReference>
<gene>
    <name evidence="16" type="ORF">I6N98_01480</name>
</gene>
<dbReference type="Pfam" id="PF00593">
    <property type="entry name" value="TonB_dep_Rec_b-barrel"/>
    <property type="match status" value="1"/>
</dbReference>